<dbReference type="STRING" id="7574.A0A1S3HYB8"/>
<dbReference type="EC" id="3.6.1.66" evidence="13"/>
<comment type="function">
    <text evidence="13">Pyrophosphatase that hydrolyzes non-canonical purine nucleotides such as inosine triphosphate (ITP), deoxyinosine triphosphate (dITP) or xanthosine 5'-triphosphate (XTP) to their respective monophosphate derivatives. The enzyme does not distinguish between the deoxy- and ribose forms. Probably excludes non-canonical purines from RNA and DNA precursor pools, thus preventing their incorporation into RNA and DNA and avoiding chromosomal lesions.</text>
</comment>
<dbReference type="GO" id="GO:0009117">
    <property type="term" value="P:nucleotide metabolic process"/>
    <property type="evidence" value="ECO:0007669"/>
    <property type="project" value="UniProtKB-KW"/>
</dbReference>
<comment type="catalytic activity">
    <reaction evidence="11">
        <text>dITP + H2O = dIMP + diphosphate + H(+)</text>
        <dbReference type="Rhea" id="RHEA:28342"/>
        <dbReference type="ChEBI" id="CHEBI:15377"/>
        <dbReference type="ChEBI" id="CHEBI:15378"/>
        <dbReference type="ChEBI" id="CHEBI:33019"/>
        <dbReference type="ChEBI" id="CHEBI:61194"/>
        <dbReference type="ChEBI" id="CHEBI:61382"/>
        <dbReference type="EC" id="3.6.1.66"/>
    </reaction>
    <physiologicalReaction direction="left-to-right" evidence="11">
        <dbReference type="Rhea" id="RHEA:28343"/>
    </physiologicalReaction>
</comment>
<gene>
    <name evidence="16" type="primary">LOC106158563</name>
</gene>
<comment type="subcellular location">
    <subcellularLocation>
        <location evidence="1 13">Cytoplasm</location>
    </subcellularLocation>
</comment>
<comment type="catalytic activity">
    <reaction evidence="12">
        <text>N(6)-hydroxy-dATP + H2O = N(6)-hydroxy-dAMP + diphosphate + H(+)</text>
        <dbReference type="Rhea" id="RHEA:83971"/>
        <dbReference type="ChEBI" id="CHEBI:15377"/>
        <dbReference type="ChEBI" id="CHEBI:15378"/>
        <dbReference type="ChEBI" id="CHEBI:33019"/>
        <dbReference type="ChEBI" id="CHEBI:233529"/>
        <dbReference type="ChEBI" id="CHEBI:233530"/>
    </reaction>
    <physiologicalReaction direction="left-to-right" evidence="12">
        <dbReference type="Rhea" id="RHEA:83972"/>
    </physiologicalReaction>
</comment>
<feature type="binding site" evidence="13">
    <location>
        <position position="67"/>
    </location>
    <ligand>
        <name>Mg(2+)</name>
        <dbReference type="ChEBI" id="CHEBI:18420"/>
    </ligand>
</feature>
<dbReference type="OrthoDB" id="6288734at2759"/>
<name>A0A1S3HYB8_LINAN</name>
<keyword evidence="5 13" id="KW-0547">Nucleotide-binding</keyword>
<dbReference type="FunFam" id="3.90.950.10:FF:000003">
    <property type="entry name" value="Inosine triphosphate pyrophosphatase"/>
    <property type="match status" value="1"/>
</dbReference>
<evidence type="ECO:0000256" key="5">
    <source>
        <dbReference type="ARBA" id="ARBA00022741"/>
    </source>
</evidence>
<evidence type="ECO:0000256" key="11">
    <source>
        <dbReference type="ARBA" id="ARBA00093255"/>
    </source>
</evidence>
<dbReference type="FunCoup" id="A0A1S3HYB8">
    <property type="interactions" value="1838"/>
</dbReference>
<keyword evidence="7 13" id="KW-0460">Magnesium</keyword>
<keyword evidence="6 13" id="KW-0378">Hydrolase</keyword>
<dbReference type="Proteomes" id="UP000085678">
    <property type="component" value="Unplaced"/>
</dbReference>
<evidence type="ECO:0000256" key="12">
    <source>
        <dbReference type="ARBA" id="ARBA00093271"/>
    </source>
</evidence>
<dbReference type="InterPro" id="IPR002637">
    <property type="entry name" value="RdgB/HAM1"/>
</dbReference>
<evidence type="ECO:0000256" key="4">
    <source>
        <dbReference type="ARBA" id="ARBA00022723"/>
    </source>
</evidence>
<comment type="function">
    <text evidence="9">Pyrophosphatase that hydrolyzes the non-canonical purine nucleotides inosine triphosphate (ITP), deoxyinosine triphosphate (dITP) as well as 2'-deoxy-N-6-hydroxylaminopurine triphosphate (dHAPTP) and xanthosine 5'-triphosphate (XTP) to their respective monophosphate derivatives. The enzyme does not distinguish between the deoxy- and ribose forms. Probably excludes non-canonical purines from RNA and DNA precursor pools, thus preventing their incorporation into RNA and DNA and avoiding chromosomal lesions.</text>
</comment>
<feature type="binding site" evidence="13">
    <location>
        <begin position="67"/>
        <end position="68"/>
    </location>
    <ligand>
        <name>ITP</name>
        <dbReference type="ChEBI" id="CHEBI:61402"/>
    </ligand>
</feature>
<comment type="similarity">
    <text evidence="2 13 14">Belongs to the HAM1 NTPase family.</text>
</comment>
<evidence type="ECO:0000256" key="3">
    <source>
        <dbReference type="ARBA" id="ARBA00022490"/>
    </source>
</evidence>
<evidence type="ECO:0000256" key="10">
    <source>
        <dbReference type="ARBA" id="ARBA00093218"/>
    </source>
</evidence>
<evidence type="ECO:0000256" key="7">
    <source>
        <dbReference type="ARBA" id="ARBA00022842"/>
    </source>
</evidence>
<comment type="subunit">
    <text evidence="13">Homodimer.</text>
</comment>
<dbReference type="HAMAP" id="MF_03148">
    <property type="entry name" value="HAM1_NTPase"/>
    <property type="match status" value="1"/>
</dbReference>
<evidence type="ECO:0000313" key="16">
    <source>
        <dbReference type="RefSeq" id="XP_013390069.1"/>
    </source>
</evidence>
<dbReference type="GO" id="GO:0046872">
    <property type="term" value="F:metal ion binding"/>
    <property type="evidence" value="ECO:0007669"/>
    <property type="project" value="UniProtKB-KW"/>
</dbReference>
<comment type="catalytic activity">
    <reaction evidence="10">
        <text>ITP + H2O = IMP + diphosphate + H(+)</text>
        <dbReference type="Rhea" id="RHEA:29399"/>
        <dbReference type="ChEBI" id="CHEBI:15377"/>
        <dbReference type="ChEBI" id="CHEBI:15378"/>
        <dbReference type="ChEBI" id="CHEBI:33019"/>
        <dbReference type="ChEBI" id="CHEBI:58053"/>
        <dbReference type="ChEBI" id="CHEBI:61402"/>
        <dbReference type="EC" id="3.6.1.66"/>
    </reaction>
    <physiologicalReaction direction="left-to-right" evidence="10">
        <dbReference type="Rhea" id="RHEA:29400"/>
    </physiologicalReaction>
</comment>
<keyword evidence="3 13" id="KW-0963">Cytoplasm</keyword>
<reference evidence="16" key="1">
    <citation type="submission" date="2025-08" db="UniProtKB">
        <authorList>
            <consortium name="RefSeq"/>
        </authorList>
    </citation>
    <scope>IDENTIFICATION</scope>
    <source>
        <tissue evidence="16">Gonads</tissue>
    </source>
</reference>
<keyword evidence="4 13" id="KW-0479">Metal-binding</keyword>
<dbReference type="NCBIfam" id="TIGR00042">
    <property type="entry name" value="RdgB/HAM1 family non-canonical purine NTP pyrophosphatase"/>
    <property type="match status" value="1"/>
</dbReference>
<dbReference type="InParanoid" id="A0A1S3HYB8"/>
<feature type="binding site" evidence="13">
    <location>
        <position position="51"/>
    </location>
    <ligand>
        <name>ITP</name>
        <dbReference type="ChEBI" id="CHEBI:61402"/>
    </ligand>
</feature>
<comment type="cofactor">
    <cofactor evidence="13">
        <name>Mg(2+)</name>
        <dbReference type="ChEBI" id="CHEBI:18420"/>
    </cofactor>
    <cofactor evidence="13">
        <name>Mn(2+)</name>
        <dbReference type="ChEBI" id="CHEBI:29035"/>
    </cofactor>
    <text evidence="13">Binds 1 divalent metal cation per subunit; can use either Mg(2+) or Mn(2+).</text>
</comment>
<organism evidence="15 16">
    <name type="scientific">Lingula anatina</name>
    <name type="common">Brachiopod</name>
    <name type="synonym">Lingula unguis</name>
    <dbReference type="NCBI Taxonomy" id="7574"/>
    <lineage>
        <taxon>Eukaryota</taxon>
        <taxon>Metazoa</taxon>
        <taxon>Spiralia</taxon>
        <taxon>Lophotrochozoa</taxon>
        <taxon>Brachiopoda</taxon>
        <taxon>Linguliformea</taxon>
        <taxon>Lingulata</taxon>
        <taxon>Lingulida</taxon>
        <taxon>Linguloidea</taxon>
        <taxon>Lingulidae</taxon>
        <taxon>Lingula</taxon>
    </lineage>
</organism>
<dbReference type="GO" id="GO:0009204">
    <property type="term" value="P:deoxyribonucleoside triphosphate catabolic process"/>
    <property type="evidence" value="ECO:0007669"/>
    <property type="project" value="UniProtKB-UniRule"/>
</dbReference>
<dbReference type="OMA" id="YDPIFQP"/>
<dbReference type="GO" id="GO:0000166">
    <property type="term" value="F:nucleotide binding"/>
    <property type="evidence" value="ECO:0007669"/>
    <property type="project" value="UniProtKB-KW"/>
</dbReference>
<dbReference type="CDD" id="cd00515">
    <property type="entry name" value="HAM1"/>
    <property type="match status" value="1"/>
</dbReference>
<feature type="binding site" evidence="13">
    <location>
        <position position="167"/>
    </location>
    <ligand>
        <name>ITP</name>
        <dbReference type="ChEBI" id="CHEBI:61402"/>
    </ligand>
</feature>
<protein>
    <recommendedName>
        <fullName evidence="13">Inosine triphosphate pyrophosphatase</fullName>
        <shortName evidence="13">ITPase</shortName>
        <shortName evidence="13">Inosine triphosphatase</shortName>
        <ecNumber evidence="13">3.6.1.66</ecNumber>
    </recommendedName>
    <alternativeName>
        <fullName evidence="13">Non-canonical purine NTP pyrophosphatase</fullName>
    </alternativeName>
    <alternativeName>
        <fullName evidence="13">Non-standard purine NTP pyrophosphatase</fullName>
    </alternativeName>
    <alternativeName>
        <fullName evidence="13">Nucleoside-triphosphate diphosphatase</fullName>
    </alternativeName>
    <alternativeName>
        <fullName evidence="13">Nucleoside-triphosphate pyrophosphatase</fullName>
        <shortName evidence="13">NTPase</shortName>
    </alternativeName>
    <alternativeName>
        <fullName evidence="13">XTP/dITP diphosphatase</fullName>
    </alternativeName>
</protein>
<keyword evidence="15" id="KW-1185">Reference proteome</keyword>
<dbReference type="GeneID" id="106158563"/>
<dbReference type="InterPro" id="IPR027502">
    <property type="entry name" value="ITPase"/>
</dbReference>
<dbReference type="GO" id="GO:0036220">
    <property type="term" value="F:ITP diphosphatase activity"/>
    <property type="evidence" value="ECO:0007669"/>
    <property type="project" value="UniProtKB-UniRule"/>
</dbReference>
<evidence type="ECO:0000256" key="1">
    <source>
        <dbReference type="ARBA" id="ARBA00004496"/>
    </source>
</evidence>
<dbReference type="PANTHER" id="PTHR11067:SF9">
    <property type="entry name" value="INOSINE TRIPHOSPHATE PYROPHOSPHATASE"/>
    <property type="match status" value="1"/>
</dbReference>
<evidence type="ECO:0000256" key="9">
    <source>
        <dbReference type="ARBA" id="ARBA00054940"/>
    </source>
</evidence>
<dbReference type="GO" id="GO:0036222">
    <property type="term" value="F:XTP diphosphatase activity"/>
    <property type="evidence" value="ECO:0007669"/>
    <property type="project" value="UniProtKB-UniRule"/>
</dbReference>
<dbReference type="AlphaFoldDB" id="A0A1S3HYB8"/>
<accession>A0A1S3HYB8</accession>
<evidence type="ECO:0000256" key="8">
    <source>
        <dbReference type="ARBA" id="ARBA00023080"/>
    </source>
</evidence>
<dbReference type="Gene3D" id="3.90.950.10">
    <property type="match status" value="1"/>
</dbReference>
<dbReference type="PANTHER" id="PTHR11067">
    <property type="entry name" value="INOSINE TRIPHOSPHATE PYROPHOSPHATASE/HAM1 PROTEIN"/>
    <property type="match status" value="1"/>
</dbReference>
<feature type="binding site" evidence="13">
    <location>
        <begin position="9"/>
        <end position="14"/>
    </location>
    <ligand>
        <name>ITP</name>
        <dbReference type="ChEBI" id="CHEBI:61402"/>
    </ligand>
</feature>
<dbReference type="RefSeq" id="XP_013390069.1">
    <property type="nucleotide sequence ID" value="XM_013534615.1"/>
</dbReference>
<feature type="binding site" evidence="13">
    <location>
        <begin position="144"/>
        <end position="147"/>
    </location>
    <ligand>
        <name>ITP</name>
        <dbReference type="ChEBI" id="CHEBI:61402"/>
    </ligand>
</feature>
<dbReference type="GO" id="GO:0035870">
    <property type="term" value="F:dITP diphosphatase activity"/>
    <property type="evidence" value="ECO:0007669"/>
    <property type="project" value="UniProtKB-UniRule"/>
</dbReference>
<evidence type="ECO:0000256" key="2">
    <source>
        <dbReference type="ARBA" id="ARBA00008023"/>
    </source>
</evidence>
<dbReference type="SUPFAM" id="SSF52972">
    <property type="entry name" value="ITPase-like"/>
    <property type="match status" value="1"/>
</dbReference>
<evidence type="ECO:0000313" key="15">
    <source>
        <dbReference type="Proteomes" id="UP000085678"/>
    </source>
</evidence>
<evidence type="ECO:0000256" key="6">
    <source>
        <dbReference type="ARBA" id="ARBA00022801"/>
    </source>
</evidence>
<feature type="binding site" evidence="13">
    <location>
        <position position="39"/>
    </location>
    <ligand>
        <name>Mg(2+)</name>
        <dbReference type="ChEBI" id="CHEBI:18420"/>
    </ligand>
</feature>
<keyword evidence="8 13" id="KW-0546">Nucleotide metabolism</keyword>
<evidence type="ECO:0000256" key="14">
    <source>
        <dbReference type="RuleBase" id="RU003781"/>
    </source>
</evidence>
<sequence>MSRAITFVTGNVKKLEEVVHILGPSFSQKFVTCDIDLPEYQGEPDDVTIAKCKTAVEHVKGPVMIEDTCLCFNALGGLPGPYIKWFLKKLGPAGLFKLLNGFEDKTAYALCTFAYSTGNPDEKVMLFQGKTEGRIVEPRGPNDFGWDPCFQPDGFEQTYAEMSKDQKNSISHRGKALRSLKDYFAGQTNST</sequence>
<dbReference type="Pfam" id="PF01725">
    <property type="entry name" value="Ham1p_like"/>
    <property type="match status" value="1"/>
</dbReference>
<dbReference type="KEGG" id="lak:106158563"/>
<keyword evidence="13" id="KW-0464">Manganese</keyword>
<dbReference type="GO" id="GO:0005737">
    <property type="term" value="C:cytoplasm"/>
    <property type="evidence" value="ECO:0007669"/>
    <property type="project" value="UniProtKB-SubCell"/>
</dbReference>
<comment type="catalytic activity">
    <reaction evidence="13">
        <text>XTP + H2O = XMP + diphosphate + H(+)</text>
        <dbReference type="Rhea" id="RHEA:28610"/>
        <dbReference type="ChEBI" id="CHEBI:15377"/>
        <dbReference type="ChEBI" id="CHEBI:15378"/>
        <dbReference type="ChEBI" id="CHEBI:33019"/>
        <dbReference type="ChEBI" id="CHEBI:57464"/>
        <dbReference type="ChEBI" id="CHEBI:61314"/>
        <dbReference type="EC" id="3.6.1.66"/>
    </reaction>
</comment>
<dbReference type="InterPro" id="IPR029001">
    <property type="entry name" value="ITPase-like_fam"/>
</dbReference>
<evidence type="ECO:0000256" key="13">
    <source>
        <dbReference type="HAMAP-Rule" id="MF_03148"/>
    </source>
</evidence>
<feature type="binding site" evidence="13">
    <location>
        <begin position="172"/>
        <end position="173"/>
    </location>
    <ligand>
        <name>ITP</name>
        <dbReference type="ChEBI" id="CHEBI:61402"/>
    </ligand>
</feature>
<proteinExistence type="inferred from homology"/>